<feature type="transmembrane region" description="Helical" evidence="7">
    <location>
        <begin position="293"/>
        <end position="313"/>
    </location>
</feature>
<keyword evidence="10" id="KW-1185">Reference proteome</keyword>
<dbReference type="PROSITE" id="PS50011">
    <property type="entry name" value="PROTEIN_KINASE_DOM"/>
    <property type="match status" value="1"/>
</dbReference>
<dbReference type="RefSeq" id="WP_076176677.1">
    <property type="nucleotide sequence ID" value="NZ_MRTP01000021.1"/>
</dbReference>
<keyword evidence="7" id="KW-0472">Membrane</keyword>
<feature type="binding site" evidence="6">
    <location>
        <position position="53"/>
    </location>
    <ligand>
        <name>ATP</name>
        <dbReference type="ChEBI" id="CHEBI:30616"/>
    </ligand>
</feature>
<evidence type="ECO:0000256" key="5">
    <source>
        <dbReference type="ARBA" id="ARBA00022840"/>
    </source>
</evidence>
<keyword evidence="5 6" id="KW-0067">ATP-binding</keyword>
<dbReference type="Proteomes" id="UP000187172">
    <property type="component" value="Unassembled WGS sequence"/>
</dbReference>
<evidence type="ECO:0000256" key="6">
    <source>
        <dbReference type="PROSITE-ProRule" id="PRU10141"/>
    </source>
</evidence>
<keyword evidence="2" id="KW-0808">Transferase</keyword>
<keyword evidence="4 9" id="KW-0418">Kinase</keyword>
<keyword evidence="3 6" id="KW-0547">Nucleotide-binding</keyword>
<evidence type="ECO:0000259" key="8">
    <source>
        <dbReference type="PROSITE" id="PS50011"/>
    </source>
</evidence>
<dbReference type="EMBL" id="MRTP01000021">
    <property type="protein sequence ID" value="OMF45958.1"/>
    <property type="molecule type" value="Genomic_DNA"/>
</dbReference>
<dbReference type="STRING" id="297318.BK138_33210"/>
<name>A0A1R1E2C8_9BACL</name>
<reference evidence="9 10" key="1">
    <citation type="submission" date="2016-11" db="EMBL/GenBank/DDBJ databases">
        <title>Paenibacillus species isolates.</title>
        <authorList>
            <person name="Beno S.M."/>
        </authorList>
    </citation>
    <scope>NUCLEOTIDE SEQUENCE [LARGE SCALE GENOMIC DNA]</scope>
    <source>
        <strain evidence="9 10">FSL R5-0378</strain>
    </source>
</reference>
<dbReference type="Pfam" id="PF00069">
    <property type="entry name" value="Pkinase"/>
    <property type="match status" value="1"/>
</dbReference>
<comment type="caution">
    <text evidence="9">The sequence shown here is derived from an EMBL/GenBank/DDBJ whole genome shotgun (WGS) entry which is preliminary data.</text>
</comment>
<keyword evidence="7" id="KW-1133">Transmembrane helix</keyword>
<dbReference type="GO" id="GO:0005524">
    <property type="term" value="F:ATP binding"/>
    <property type="evidence" value="ECO:0007669"/>
    <property type="project" value="UniProtKB-UniRule"/>
</dbReference>
<evidence type="ECO:0000256" key="4">
    <source>
        <dbReference type="ARBA" id="ARBA00022777"/>
    </source>
</evidence>
<dbReference type="InterPro" id="IPR011009">
    <property type="entry name" value="Kinase-like_dom_sf"/>
</dbReference>
<feature type="domain" description="Protein kinase" evidence="8">
    <location>
        <begin position="24"/>
        <end position="282"/>
    </location>
</feature>
<dbReference type="InterPro" id="IPR000719">
    <property type="entry name" value="Prot_kinase_dom"/>
</dbReference>
<evidence type="ECO:0000256" key="7">
    <source>
        <dbReference type="SAM" id="Phobius"/>
    </source>
</evidence>
<dbReference type="InterPro" id="IPR017441">
    <property type="entry name" value="Protein_kinase_ATP_BS"/>
</dbReference>
<evidence type="ECO:0000256" key="3">
    <source>
        <dbReference type="ARBA" id="ARBA00022741"/>
    </source>
</evidence>
<keyword evidence="1 9" id="KW-0723">Serine/threonine-protein kinase</keyword>
<protein>
    <submittedName>
        <fullName evidence="9">Serine/threonine protein kinase</fullName>
    </submittedName>
</protein>
<dbReference type="Gene3D" id="1.10.510.10">
    <property type="entry name" value="Transferase(Phosphotransferase) domain 1"/>
    <property type="match status" value="1"/>
</dbReference>
<dbReference type="GO" id="GO:0004674">
    <property type="term" value="F:protein serine/threonine kinase activity"/>
    <property type="evidence" value="ECO:0007669"/>
    <property type="project" value="UniProtKB-KW"/>
</dbReference>
<dbReference type="PROSITE" id="PS00107">
    <property type="entry name" value="PROTEIN_KINASE_ATP"/>
    <property type="match status" value="1"/>
</dbReference>
<sequence>MTTSSRPAYPAGTVITGKWHNNRFVIRRVLGQGGNGIVYLVHKAGYRNLYALKMGYDTLDLQSEINVLTSLQSQSRRQDGLKGSFKTPFLLEVDDFTGMGKEVPFYVMRYIEGNPIHHFIRRRGEEWVGITGLRLLEKLTGLHRLGFIFGDLKPDNVMVSDYGQVELIDYGGVSKIGRSVKQFTEWYDRGYWNAGSRSSDEAYDLFAFAVLMIQLLNEEGLKAACAQLLPQTRNRSELLTLIGRSPRLKPYAQWLRKAIQGEFSGSREALAAWKQQIYAPAISGRAPGKTPRWLINTFAFSVIMLGAAVYFVFFK</sequence>
<organism evidence="9 10">
    <name type="scientific">Paenibacillus rhizosphaerae</name>
    <dbReference type="NCBI Taxonomy" id="297318"/>
    <lineage>
        <taxon>Bacteria</taxon>
        <taxon>Bacillati</taxon>
        <taxon>Bacillota</taxon>
        <taxon>Bacilli</taxon>
        <taxon>Bacillales</taxon>
        <taxon>Paenibacillaceae</taxon>
        <taxon>Paenibacillus</taxon>
    </lineage>
</organism>
<dbReference type="Gene3D" id="3.30.200.20">
    <property type="entry name" value="Phosphorylase Kinase, domain 1"/>
    <property type="match status" value="1"/>
</dbReference>
<evidence type="ECO:0000256" key="2">
    <source>
        <dbReference type="ARBA" id="ARBA00022679"/>
    </source>
</evidence>
<dbReference type="SMART" id="SM00220">
    <property type="entry name" value="S_TKc"/>
    <property type="match status" value="1"/>
</dbReference>
<dbReference type="SUPFAM" id="SSF56112">
    <property type="entry name" value="Protein kinase-like (PK-like)"/>
    <property type="match status" value="1"/>
</dbReference>
<evidence type="ECO:0000313" key="9">
    <source>
        <dbReference type="EMBL" id="OMF45958.1"/>
    </source>
</evidence>
<gene>
    <name evidence="9" type="ORF">BK138_33210</name>
</gene>
<evidence type="ECO:0000313" key="10">
    <source>
        <dbReference type="Proteomes" id="UP000187172"/>
    </source>
</evidence>
<dbReference type="PANTHER" id="PTHR24351">
    <property type="entry name" value="RIBOSOMAL PROTEIN S6 KINASE"/>
    <property type="match status" value="1"/>
</dbReference>
<proteinExistence type="predicted"/>
<accession>A0A1R1E2C8</accession>
<dbReference type="AlphaFoldDB" id="A0A1R1E2C8"/>
<keyword evidence="7" id="KW-0812">Transmembrane</keyword>
<evidence type="ECO:0000256" key="1">
    <source>
        <dbReference type="ARBA" id="ARBA00022527"/>
    </source>
</evidence>